<keyword evidence="2" id="KW-0732">Signal</keyword>
<dbReference type="AlphaFoldDB" id="A0A2S2P4K7"/>
<name>A0A2S2P4K7_SCHGA</name>
<feature type="compositionally biased region" description="Basic and acidic residues" evidence="1">
    <location>
        <begin position="79"/>
        <end position="97"/>
    </location>
</feature>
<sequence>MKFALNVVALVVSISLCTPPVQPLHNNVSKLLLSVTANDDLWAKYLNVGIKLKPKNLSAVSRNVLMGLKVLKNWPEAADKQQHEQVAEGHEKSHDVAVEAPSTEDPEKSHDEVVVARALYIVTDVSSHYDKQGVAVEFAMDAMVSAIKCNTLKYVLMQLHAIEKTNELQNEAITSQPSEVWNTMVQVLDKISVLKESIEMEVNMYHQWEVISNQDMTKKLPSEFKSFKSLVESTLNESCELNTFDEILKNMEFNSETENLNTATGAKQIFDKCQKLLTKMFNDLPISSMKPEVWESFLNKPKLIKSSEDSDHVN</sequence>
<accession>A0A2S2P4K7</accession>
<feature type="signal peptide" evidence="2">
    <location>
        <begin position="1"/>
        <end position="23"/>
    </location>
</feature>
<evidence type="ECO:0000313" key="3">
    <source>
        <dbReference type="EMBL" id="MBY23836.1"/>
    </source>
</evidence>
<feature type="chain" id="PRO_5015535667" evidence="2">
    <location>
        <begin position="24"/>
        <end position="314"/>
    </location>
</feature>
<gene>
    <name evidence="3" type="ORF">g.155698</name>
</gene>
<dbReference type="EMBL" id="GGMR01011217">
    <property type="protein sequence ID" value="MBY23836.1"/>
    <property type="molecule type" value="Transcribed_RNA"/>
</dbReference>
<reference evidence="3" key="1">
    <citation type="submission" date="2018-04" db="EMBL/GenBank/DDBJ databases">
        <title>Transcriptome of Schizaphis graminum biotype I.</title>
        <authorList>
            <person name="Scully E.D."/>
            <person name="Geib S.M."/>
            <person name="Palmer N.A."/>
            <person name="Koch K."/>
            <person name="Bradshaw J."/>
            <person name="Heng-Moss T."/>
            <person name="Sarath G."/>
        </authorList>
    </citation>
    <scope>NUCLEOTIDE SEQUENCE</scope>
</reference>
<feature type="region of interest" description="Disordered" evidence="1">
    <location>
        <begin position="79"/>
        <end position="109"/>
    </location>
</feature>
<evidence type="ECO:0000256" key="2">
    <source>
        <dbReference type="SAM" id="SignalP"/>
    </source>
</evidence>
<proteinExistence type="predicted"/>
<evidence type="ECO:0000256" key="1">
    <source>
        <dbReference type="SAM" id="MobiDB-lite"/>
    </source>
</evidence>
<organism evidence="3">
    <name type="scientific">Schizaphis graminum</name>
    <name type="common">Green bug aphid</name>
    <dbReference type="NCBI Taxonomy" id="13262"/>
    <lineage>
        <taxon>Eukaryota</taxon>
        <taxon>Metazoa</taxon>
        <taxon>Ecdysozoa</taxon>
        <taxon>Arthropoda</taxon>
        <taxon>Hexapoda</taxon>
        <taxon>Insecta</taxon>
        <taxon>Pterygota</taxon>
        <taxon>Neoptera</taxon>
        <taxon>Paraneoptera</taxon>
        <taxon>Hemiptera</taxon>
        <taxon>Sternorrhyncha</taxon>
        <taxon>Aphidomorpha</taxon>
        <taxon>Aphidoidea</taxon>
        <taxon>Aphididae</taxon>
        <taxon>Aphidini</taxon>
        <taxon>Schizaphis</taxon>
    </lineage>
</organism>
<protein>
    <submittedName>
        <fullName evidence="3">Uncharacterized protein</fullName>
    </submittedName>
</protein>